<sequence>MLIRLDLTRLAPPFKQFLCRVAAQSVPHVWSLLHLRAIAPAAPALSAVPGCWGQPGRHAGPSPPAATRVHNGASKDGRNRDDEADVHCLASWFTGHNAPESSSARCGVSGDL</sequence>
<reference evidence="3" key="1">
    <citation type="journal article" date="2013" name="Nature">
        <title>Pan genome of the phytoplankton Emiliania underpins its global distribution.</title>
        <authorList>
            <person name="Read B.A."/>
            <person name="Kegel J."/>
            <person name="Klute M.J."/>
            <person name="Kuo A."/>
            <person name="Lefebvre S.C."/>
            <person name="Maumus F."/>
            <person name="Mayer C."/>
            <person name="Miller J."/>
            <person name="Monier A."/>
            <person name="Salamov A."/>
            <person name="Young J."/>
            <person name="Aguilar M."/>
            <person name="Claverie J.M."/>
            <person name="Frickenhaus S."/>
            <person name="Gonzalez K."/>
            <person name="Herman E.K."/>
            <person name="Lin Y.C."/>
            <person name="Napier J."/>
            <person name="Ogata H."/>
            <person name="Sarno A.F."/>
            <person name="Shmutz J."/>
            <person name="Schroeder D."/>
            <person name="de Vargas C."/>
            <person name="Verret F."/>
            <person name="von Dassow P."/>
            <person name="Valentin K."/>
            <person name="Van de Peer Y."/>
            <person name="Wheeler G."/>
            <person name="Dacks J.B."/>
            <person name="Delwiche C.F."/>
            <person name="Dyhrman S.T."/>
            <person name="Glockner G."/>
            <person name="John U."/>
            <person name="Richards T."/>
            <person name="Worden A.Z."/>
            <person name="Zhang X."/>
            <person name="Grigoriev I.V."/>
            <person name="Allen A.E."/>
            <person name="Bidle K."/>
            <person name="Borodovsky M."/>
            <person name="Bowler C."/>
            <person name="Brownlee C."/>
            <person name="Cock J.M."/>
            <person name="Elias M."/>
            <person name="Gladyshev V.N."/>
            <person name="Groth M."/>
            <person name="Guda C."/>
            <person name="Hadaegh A."/>
            <person name="Iglesias-Rodriguez M.D."/>
            <person name="Jenkins J."/>
            <person name="Jones B.M."/>
            <person name="Lawson T."/>
            <person name="Leese F."/>
            <person name="Lindquist E."/>
            <person name="Lobanov A."/>
            <person name="Lomsadze A."/>
            <person name="Malik S.B."/>
            <person name="Marsh M.E."/>
            <person name="Mackinder L."/>
            <person name="Mock T."/>
            <person name="Mueller-Roeber B."/>
            <person name="Pagarete A."/>
            <person name="Parker M."/>
            <person name="Probert I."/>
            <person name="Quesneville H."/>
            <person name="Raines C."/>
            <person name="Rensing S.A."/>
            <person name="Riano-Pachon D.M."/>
            <person name="Richier S."/>
            <person name="Rokitta S."/>
            <person name="Shiraiwa Y."/>
            <person name="Soanes D.M."/>
            <person name="van der Giezen M."/>
            <person name="Wahlund T.M."/>
            <person name="Williams B."/>
            <person name="Wilson W."/>
            <person name="Wolfe G."/>
            <person name="Wurch L.L."/>
        </authorList>
    </citation>
    <scope>NUCLEOTIDE SEQUENCE</scope>
</reference>
<dbReference type="EnsemblProtists" id="EOD04233">
    <property type="protein sequence ID" value="EOD04233"/>
    <property type="gene ID" value="EMIHUDRAFT_221342"/>
</dbReference>
<proteinExistence type="predicted"/>
<dbReference type="PaxDb" id="2903-EOD04233"/>
<dbReference type="RefSeq" id="XP_005756662.1">
    <property type="nucleotide sequence ID" value="XM_005756605.1"/>
</dbReference>
<dbReference type="HOGENOM" id="CLU_2150640_0_0_1"/>
<reference evidence="2" key="2">
    <citation type="submission" date="2024-10" db="UniProtKB">
        <authorList>
            <consortium name="EnsemblProtists"/>
        </authorList>
    </citation>
    <scope>IDENTIFICATION</scope>
</reference>
<feature type="region of interest" description="Disordered" evidence="1">
    <location>
        <begin position="54"/>
        <end position="81"/>
    </location>
</feature>
<evidence type="ECO:0000313" key="3">
    <source>
        <dbReference type="Proteomes" id="UP000013827"/>
    </source>
</evidence>
<keyword evidence="3" id="KW-1185">Reference proteome</keyword>
<organism evidence="2 3">
    <name type="scientific">Emiliania huxleyi (strain CCMP1516)</name>
    <dbReference type="NCBI Taxonomy" id="280463"/>
    <lineage>
        <taxon>Eukaryota</taxon>
        <taxon>Haptista</taxon>
        <taxon>Haptophyta</taxon>
        <taxon>Prymnesiophyceae</taxon>
        <taxon>Isochrysidales</taxon>
        <taxon>Noelaerhabdaceae</taxon>
        <taxon>Emiliania</taxon>
    </lineage>
</organism>
<accession>A0A0D3HYZ8</accession>
<protein>
    <submittedName>
        <fullName evidence="2">Uncharacterized protein</fullName>
    </submittedName>
</protein>
<dbReference type="AlphaFoldDB" id="A0A0D3HYZ8"/>
<dbReference type="GeneID" id="17250414"/>
<dbReference type="Proteomes" id="UP000013827">
    <property type="component" value="Unassembled WGS sequence"/>
</dbReference>
<evidence type="ECO:0000256" key="1">
    <source>
        <dbReference type="SAM" id="MobiDB-lite"/>
    </source>
</evidence>
<evidence type="ECO:0000313" key="2">
    <source>
        <dbReference type="EnsemblProtists" id="EOD04233"/>
    </source>
</evidence>
<dbReference type="KEGG" id="ehx:EMIHUDRAFT_221342"/>
<name>A0A0D3HYZ8_EMIH1</name>